<reference evidence="2 3" key="1">
    <citation type="submission" date="2018-06" db="EMBL/GenBank/DDBJ databases">
        <title>WGS assembly of Brassica rapa FPsc.</title>
        <authorList>
            <person name="Bowman J."/>
            <person name="Kohchi T."/>
            <person name="Yamato K."/>
            <person name="Jenkins J."/>
            <person name="Shu S."/>
            <person name="Ishizaki K."/>
            <person name="Yamaoka S."/>
            <person name="Nishihama R."/>
            <person name="Nakamura Y."/>
            <person name="Berger F."/>
            <person name="Adam C."/>
            <person name="Aki S."/>
            <person name="Althoff F."/>
            <person name="Araki T."/>
            <person name="Arteaga-Vazquez M."/>
            <person name="Balasubrmanian S."/>
            <person name="Bauer D."/>
            <person name="Boehm C."/>
            <person name="Briginshaw L."/>
            <person name="Caballero-Perez J."/>
            <person name="Catarino B."/>
            <person name="Chen F."/>
            <person name="Chiyoda S."/>
            <person name="Chovatia M."/>
            <person name="Davies K."/>
            <person name="Delmans M."/>
            <person name="Demura T."/>
            <person name="Dierschke T."/>
            <person name="Dolan L."/>
            <person name="Dorantes-Acosta A."/>
            <person name="Eklund D."/>
            <person name="Florent S."/>
            <person name="Flores-Sandoval E."/>
            <person name="Fujiyama A."/>
            <person name="Fukuzawa H."/>
            <person name="Galik B."/>
            <person name="Grimanelli D."/>
            <person name="Grimwood J."/>
            <person name="Grossniklaus U."/>
            <person name="Hamada T."/>
            <person name="Haseloff J."/>
            <person name="Hetherington A."/>
            <person name="Higo A."/>
            <person name="Hirakawa Y."/>
            <person name="Hundley H."/>
            <person name="Ikeda Y."/>
            <person name="Inoue K."/>
            <person name="Inoue S."/>
            <person name="Ishida S."/>
            <person name="Jia Q."/>
            <person name="Kakita M."/>
            <person name="Kanazawa T."/>
            <person name="Kawai Y."/>
            <person name="Kawashima T."/>
            <person name="Kennedy M."/>
            <person name="Kinose K."/>
            <person name="Kinoshita T."/>
            <person name="Kohara Y."/>
            <person name="Koide E."/>
            <person name="Komatsu K."/>
            <person name="Kopischke S."/>
            <person name="Kubo M."/>
            <person name="Kyozuka J."/>
            <person name="Lagercrantz U."/>
            <person name="Lin S."/>
            <person name="Lindquist E."/>
            <person name="Lipzen A."/>
            <person name="Lu C."/>
            <person name="Luna E."/>
            <person name="Martienssen R."/>
            <person name="Minamino N."/>
            <person name="Mizutani M."/>
            <person name="Mizutani M."/>
            <person name="Mochizuki N."/>
            <person name="Monte I."/>
            <person name="Mosher R."/>
            <person name="Nagasaki H."/>
            <person name="Nakagami H."/>
            <person name="Naramoto S."/>
            <person name="Nishitani K."/>
            <person name="Ohtani M."/>
            <person name="Okamoto T."/>
            <person name="Okumura M."/>
            <person name="Phillips J."/>
            <person name="Pollak B."/>
            <person name="Reinders A."/>
            <person name="Roevekamp M."/>
            <person name="Sano R."/>
            <person name="Sawa S."/>
            <person name="Schmid M."/>
            <person name="Shirakawa M."/>
            <person name="Solano R."/>
            <person name="Spunde A."/>
            <person name="Suetsugu N."/>
            <person name="Sugano S."/>
            <person name="Sugiyama A."/>
            <person name="Sun R."/>
            <person name="Suzuki Y."/>
            <person name="Takenaka M."/>
            <person name="Takezawa D."/>
            <person name="Tomogane H."/>
            <person name="Tsuzuki M."/>
            <person name="Ueda T."/>
            <person name="Umeda M."/>
            <person name="Ward J."/>
            <person name="Watanabe Y."/>
            <person name="Yazaki K."/>
            <person name="Yokoyama R."/>
            <person name="Yoshitake Y."/>
            <person name="Yotsui I."/>
            <person name="Zachgo S."/>
            <person name="Schmutz J."/>
        </authorList>
    </citation>
    <scope>NUCLEOTIDE SEQUENCE [LARGE SCALE GENOMIC DNA]</scope>
    <source>
        <strain evidence="3">cv. B-3</strain>
    </source>
</reference>
<organism evidence="2 3">
    <name type="scientific">Brassica campestris</name>
    <name type="common">Field mustard</name>
    <dbReference type="NCBI Taxonomy" id="3711"/>
    <lineage>
        <taxon>Eukaryota</taxon>
        <taxon>Viridiplantae</taxon>
        <taxon>Streptophyta</taxon>
        <taxon>Embryophyta</taxon>
        <taxon>Tracheophyta</taxon>
        <taxon>Spermatophyta</taxon>
        <taxon>Magnoliopsida</taxon>
        <taxon>eudicotyledons</taxon>
        <taxon>Gunneridae</taxon>
        <taxon>Pentapetalae</taxon>
        <taxon>rosids</taxon>
        <taxon>malvids</taxon>
        <taxon>Brassicales</taxon>
        <taxon>Brassicaceae</taxon>
        <taxon>Brassiceae</taxon>
        <taxon>Brassica</taxon>
    </lineage>
</organism>
<sequence>MQGMNFISYLKPKKSLWKIKVKVIRLWKQYSAAGGETIEMVFVDEKGDKIHISVKKELVSQFQHFFTQRCSKLMFNFSLTPSCGFNISFGKLTLCYFSL</sequence>
<dbReference type="AlphaFoldDB" id="A0A398AG94"/>
<evidence type="ECO:0000313" key="3">
    <source>
        <dbReference type="Proteomes" id="UP000264353"/>
    </source>
</evidence>
<evidence type="ECO:0000259" key="1">
    <source>
        <dbReference type="Pfam" id="PF02721"/>
    </source>
</evidence>
<feature type="domain" description="Replication protein A 70 kDa DNA-binding subunit B/D first OB fold" evidence="1">
    <location>
        <begin position="4"/>
        <end position="84"/>
    </location>
</feature>
<proteinExistence type="predicted"/>
<gene>
    <name evidence="2" type="ORF">BRARA_B01431</name>
</gene>
<dbReference type="InterPro" id="IPR012340">
    <property type="entry name" value="NA-bd_OB-fold"/>
</dbReference>
<dbReference type="InterPro" id="IPR003871">
    <property type="entry name" value="RFA1B/D_OB_1st"/>
</dbReference>
<dbReference type="Proteomes" id="UP000264353">
    <property type="component" value="Chromosome A2"/>
</dbReference>
<dbReference type="CDD" id="cd04480">
    <property type="entry name" value="RPA1_DBD_A_like"/>
    <property type="match status" value="1"/>
</dbReference>
<dbReference type="Pfam" id="PF02721">
    <property type="entry name" value="DUF223"/>
    <property type="match status" value="1"/>
</dbReference>
<evidence type="ECO:0000313" key="2">
    <source>
        <dbReference type="EMBL" id="RID74326.1"/>
    </source>
</evidence>
<dbReference type="EMBL" id="CM010629">
    <property type="protein sequence ID" value="RID74326.1"/>
    <property type="molecule type" value="Genomic_DNA"/>
</dbReference>
<protein>
    <recommendedName>
        <fullName evidence="1">Replication protein A 70 kDa DNA-binding subunit B/D first OB fold domain-containing protein</fullName>
    </recommendedName>
</protein>
<dbReference type="Gene3D" id="2.40.50.140">
    <property type="entry name" value="Nucleic acid-binding proteins"/>
    <property type="match status" value="1"/>
</dbReference>
<name>A0A398AG94_BRACM</name>
<accession>A0A398AG94</accession>
<dbReference type="SUPFAM" id="SSF50249">
    <property type="entry name" value="Nucleic acid-binding proteins"/>
    <property type="match status" value="1"/>
</dbReference>